<dbReference type="KEGG" id="fgg:FSB75_20165"/>
<dbReference type="EMBL" id="CP042433">
    <property type="protein sequence ID" value="QEC58124.1"/>
    <property type="molecule type" value="Genomic_DNA"/>
</dbReference>
<gene>
    <name evidence="1" type="ORF">FSB75_20165</name>
</gene>
<dbReference type="RefSeq" id="WP_146791156.1">
    <property type="nucleotide sequence ID" value="NZ_BAABIO010000003.1"/>
</dbReference>
<sequence>MHIGTYIELVQKGQQDSAEAFLLVSAKHAAEPDIKEMCKLLASWSQLLVEKIKPFAEKYSEEKDNEPDRLLKDFFEQNRKGALALLRDLHDLWLMANEANVSAIILRQAAQGLRDKELMQLCDELEKKSERQISWLLTRMKSAAPQVLIAAA</sequence>
<reference evidence="1 2" key="1">
    <citation type="journal article" date="2015" name="Int. J. Syst. Evol. Microbiol.">
        <title>Flavisolibacter ginsenosidimutans sp. nov., with ginsenoside-converting activity isolated from soil used for cultivating ginseng.</title>
        <authorList>
            <person name="Zhao Y."/>
            <person name="Liu Q."/>
            <person name="Kang M.S."/>
            <person name="Jin F."/>
            <person name="Yu H."/>
            <person name="Im W.T."/>
        </authorList>
    </citation>
    <scope>NUCLEOTIDE SEQUENCE [LARGE SCALE GENOMIC DNA]</scope>
    <source>
        <strain evidence="1 2">Gsoil 636</strain>
    </source>
</reference>
<dbReference type="OrthoDB" id="669978at2"/>
<evidence type="ECO:0000313" key="2">
    <source>
        <dbReference type="Proteomes" id="UP000321204"/>
    </source>
</evidence>
<accession>A0A5B8UNA5</accession>
<name>A0A5B8UNA5_9BACT</name>
<dbReference type="Proteomes" id="UP000321204">
    <property type="component" value="Chromosome"/>
</dbReference>
<evidence type="ECO:0000313" key="1">
    <source>
        <dbReference type="EMBL" id="QEC58124.1"/>
    </source>
</evidence>
<proteinExistence type="predicted"/>
<organism evidence="1 2">
    <name type="scientific">Flavisolibacter ginsenosidimutans</name>
    <dbReference type="NCBI Taxonomy" id="661481"/>
    <lineage>
        <taxon>Bacteria</taxon>
        <taxon>Pseudomonadati</taxon>
        <taxon>Bacteroidota</taxon>
        <taxon>Chitinophagia</taxon>
        <taxon>Chitinophagales</taxon>
        <taxon>Chitinophagaceae</taxon>
        <taxon>Flavisolibacter</taxon>
    </lineage>
</organism>
<protein>
    <submittedName>
        <fullName evidence="1">Molybdopterin oxidoreductase</fullName>
    </submittedName>
</protein>
<dbReference type="AlphaFoldDB" id="A0A5B8UNA5"/>
<keyword evidence="2" id="KW-1185">Reference proteome</keyword>